<dbReference type="Proteomes" id="UP001301216">
    <property type="component" value="Unassembled WGS sequence"/>
</dbReference>
<accession>A0ABT3QP91</accession>
<dbReference type="RefSeq" id="WP_265984970.1">
    <property type="nucleotide sequence ID" value="NZ_JAPHAV010000005.1"/>
</dbReference>
<proteinExistence type="predicted"/>
<keyword evidence="2" id="KW-1185">Reference proteome</keyword>
<protein>
    <submittedName>
        <fullName evidence="1">Uncharacterized protein</fullName>
    </submittedName>
</protein>
<evidence type="ECO:0000313" key="1">
    <source>
        <dbReference type="EMBL" id="MCX2697431.1"/>
    </source>
</evidence>
<dbReference type="EMBL" id="JAPHAV010000005">
    <property type="protein sequence ID" value="MCX2697431.1"/>
    <property type="molecule type" value="Genomic_DNA"/>
</dbReference>
<organism evidence="1 2">
    <name type="scientific">Ochrobactrum chromiisoli</name>
    <dbReference type="NCBI Taxonomy" id="2993941"/>
    <lineage>
        <taxon>Bacteria</taxon>
        <taxon>Pseudomonadati</taxon>
        <taxon>Pseudomonadota</taxon>
        <taxon>Alphaproteobacteria</taxon>
        <taxon>Hyphomicrobiales</taxon>
        <taxon>Brucellaceae</taxon>
        <taxon>Brucella/Ochrobactrum group</taxon>
        <taxon>Ochrobactrum</taxon>
    </lineage>
</organism>
<comment type="caution">
    <text evidence="1">The sequence shown here is derived from an EMBL/GenBank/DDBJ whole genome shotgun (WGS) entry which is preliminary data.</text>
</comment>
<sequence length="69" mass="7974">VIRAFFKMQWEAIFCHRPDYGRLQVSAQLHSEIAPPTDMPRLPAMTCGDENSTQNHQHETIGFIQLFES</sequence>
<reference evidence="1 2" key="1">
    <citation type="submission" date="2022-11" db="EMBL/GenBank/DDBJ databases">
        <title>Brucella sp. YY2X, whole genome shotgun sequencing project.</title>
        <authorList>
            <person name="Yang Y."/>
        </authorList>
    </citation>
    <scope>NUCLEOTIDE SEQUENCE [LARGE SCALE GENOMIC DNA]</scope>
    <source>
        <strain evidence="1 2">YY2X</strain>
    </source>
</reference>
<name>A0ABT3QP91_9HYPH</name>
<gene>
    <name evidence="1" type="ORF">OPR82_11740</name>
</gene>
<evidence type="ECO:0000313" key="2">
    <source>
        <dbReference type="Proteomes" id="UP001301216"/>
    </source>
</evidence>
<feature type="non-terminal residue" evidence="1">
    <location>
        <position position="1"/>
    </location>
</feature>